<dbReference type="InterPro" id="IPR011990">
    <property type="entry name" value="TPR-like_helical_dom_sf"/>
</dbReference>
<feature type="repeat" description="TPR" evidence="2">
    <location>
        <begin position="899"/>
        <end position="932"/>
    </location>
</feature>
<dbReference type="Pfam" id="PF13271">
    <property type="entry name" value="DUF4062"/>
    <property type="match status" value="1"/>
</dbReference>
<evidence type="ECO:0000256" key="2">
    <source>
        <dbReference type="PROSITE-ProRule" id="PRU00339"/>
    </source>
</evidence>
<dbReference type="InterPro" id="IPR027417">
    <property type="entry name" value="P-loop_NTPase"/>
</dbReference>
<sequence length="1024" mass="118233">MGCGASHNFNYESQVENAWLQVEGTVDKSAEKGKNLIIKRSGWKTIRIFVSSTFKDFKAEREMLVKQVFPDLRLWCESRRLHLVECDLRWGVPKDTTTETTLRTCLSEIDRCHQDNVMPFFVNMTSERCGWVPGVEDVPQAIVDEYRWIFGLSITEMEIMHAAYRRDNPNSLFMIRNASFMDTVPDRHKTEFLDDNPIAPHKLKMLKTMLQNRFSEDRVIFYDCEFDYIDKDKDKVYLKGLDGLFTQKVLEFFKTRISQQYPLDETPADPYQRQREAHESFMKNRAEVVLGRDQVLREIQDHIAGIAVEAPMVLVADRSGKSAVMARTANDTVTKALNNTIPGGGDKGWHIFFHFVGATPGSTDLELMLKRLLKELGVVNDSTMPKDLESSVQLTTAVLSNPNTRPTVIILDAVNQFEEVSAAMNMSWLPGKLAPQIRCVFSMIGETPPHKALKTRSIKPNETTLEPLDEQARQEIVRTMLSKYNKRLDPSQMNSLLSKESSANPLWLSIACEELRVYGVFEKVSKMIEGLADGLLNLLTQVLERFEEENGGYLLVATLCLLECSNTGLLETELLRILADEDNLMPKDMKHKKKGKGNSEKLEILPMAKWAVVYRGLRTFLRPFGESGEGRLDFYHRSLSKAVRSKYFLVDGADEDRVKARYNWWHSKLANFFQHVANIDRRVEEYPYQLTKIGDHSRLAECLLDWEVFDHLYNEDYSSQLLAYWRAAGGAEEMETRYKESLKELENTEDVSKETLGLRYLQVSRVMTQGGRHDGAEQMLAPAVRIEQDDLGARPERMAQVYELTATIFTEKLKLYDFVSPQQLTELRPAIDNGRKAVELRETLPQDDKNKLRDDGHLAEAIMTKAILADRGSQVQLELYQQSLRQCLECYGENHILTSRLYINIGIFYEDLQQYEKAYRHFQKCLKVRLQQQLLSLELYEEALALCLQTYGENHILTSRLYINVGIYYEDRGQYRDSYKHFKKWYETCLVVFGPDHPKTKRAAGTLEEPLYRRVRRMDEQGEL</sequence>
<dbReference type="PROSITE" id="PS50005">
    <property type="entry name" value="TPR"/>
    <property type="match status" value="1"/>
</dbReference>
<accession>C3XXX3</accession>
<reference evidence="4" key="1">
    <citation type="journal article" date="2008" name="Nature">
        <title>The amphioxus genome and the evolution of the chordate karyotype.</title>
        <authorList>
            <consortium name="US DOE Joint Genome Institute (JGI-PGF)"/>
            <person name="Putnam N.H."/>
            <person name="Butts T."/>
            <person name="Ferrier D.E.K."/>
            <person name="Furlong R.F."/>
            <person name="Hellsten U."/>
            <person name="Kawashima T."/>
            <person name="Robinson-Rechavi M."/>
            <person name="Shoguchi E."/>
            <person name="Terry A."/>
            <person name="Yu J.-K."/>
            <person name="Benito-Gutierrez E.L."/>
            <person name="Dubchak I."/>
            <person name="Garcia-Fernandez J."/>
            <person name="Gibson-Brown J.J."/>
            <person name="Grigoriev I.V."/>
            <person name="Horton A.C."/>
            <person name="de Jong P.J."/>
            <person name="Jurka J."/>
            <person name="Kapitonov V.V."/>
            <person name="Kohara Y."/>
            <person name="Kuroki Y."/>
            <person name="Lindquist E."/>
            <person name="Lucas S."/>
            <person name="Osoegawa K."/>
            <person name="Pennacchio L.A."/>
            <person name="Salamov A.A."/>
            <person name="Satou Y."/>
            <person name="Sauka-Spengler T."/>
            <person name="Schmutz J."/>
            <person name="Shin-I T."/>
            <person name="Toyoda A."/>
            <person name="Bronner-Fraser M."/>
            <person name="Fujiyama A."/>
            <person name="Holland L.Z."/>
            <person name="Holland P.W.H."/>
            <person name="Satoh N."/>
            <person name="Rokhsar D.S."/>
        </authorList>
    </citation>
    <scope>NUCLEOTIDE SEQUENCE [LARGE SCALE GENOMIC DNA]</scope>
    <source>
        <strain evidence="4">S238N-H82</strain>
        <tissue evidence="4">Testes</tissue>
    </source>
</reference>
<dbReference type="STRING" id="7739.C3XXX3"/>
<dbReference type="InterPro" id="IPR025139">
    <property type="entry name" value="DUF4062"/>
</dbReference>
<dbReference type="SUPFAM" id="SSF48452">
    <property type="entry name" value="TPR-like"/>
    <property type="match status" value="1"/>
</dbReference>
<dbReference type="InterPro" id="IPR051191">
    <property type="entry name" value="DCAF12"/>
</dbReference>
<dbReference type="EMBL" id="GG666472">
    <property type="protein sequence ID" value="EEN67027.1"/>
    <property type="molecule type" value="Genomic_DNA"/>
</dbReference>
<keyword evidence="1" id="KW-0677">Repeat</keyword>
<proteinExistence type="predicted"/>
<dbReference type="Gene3D" id="1.25.40.10">
    <property type="entry name" value="Tetratricopeptide repeat domain"/>
    <property type="match status" value="2"/>
</dbReference>
<evidence type="ECO:0000256" key="1">
    <source>
        <dbReference type="ARBA" id="ARBA00022737"/>
    </source>
</evidence>
<evidence type="ECO:0000259" key="3">
    <source>
        <dbReference type="Pfam" id="PF13271"/>
    </source>
</evidence>
<dbReference type="InParanoid" id="C3XXX3"/>
<dbReference type="PANTHER" id="PTHR19860">
    <property type="entry name" value="DDB1- AND CUL4-ASSOCIATED FACTOR 12-RELATED"/>
    <property type="match status" value="1"/>
</dbReference>
<keyword evidence="2" id="KW-0802">TPR repeat</keyword>
<dbReference type="PANTHER" id="PTHR19860:SF14">
    <property type="entry name" value="DUF4062 DOMAIN-CONTAINING PROTEIN"/>
    <property type="match status" value="1"/>
</dbReference>
<name>C3XXX3_BRAFL</name>
<dbReference type="AlphaFoldDB" id="C3XXX3"/>
<dbReference type="InterPro" id="IPR019734">
    <property type="entry name" value="TPR_rpt"/>
</dbReference>
<dbReference type="Pfam" id="PF13424">
    <property type="entry name" value="TPR_12"/>
    <property type="match status" value="2"/>
</dbReference>
<feature type="domain" description="DUF4062" evidence="3">
    <location>
        <begin position="47"/>
        <end position="132"/>
    </location>
</feature>
<gene>
    <name evidence="4" type="ORF">BRAFLDRAFT_97506</name>
</gene>
<evidence type="ECO:0000313" key="4">
    <source>
        <dbReference type="EMBL" id="EEN67027.1"/>
    </source>
</evidence>
<protein>
    <recommendedName>
        <fullName evidence="3">DUF4062 domain-containing protein</fullName>
    </recommendedName>
</protein>
<organism>
    <name type="scientific">Branchiostoma floridae</name>
    <name type="common">Florida lancelet</name>
    <name type="synonym">Amphioxus</name>
    <dbReference type="NCBI Taxonomy" id="7739"/>
    <lineage>
        <taxon>Eukaryota</taxon>
        <taxon>Metazoa</taxon>
        <taxon>Chordata</taxon>
        <taxon>Cephalochordata</taxon>
        <taxon>Leptocardii</taxon>
        <taxon>Amphioxiformes</taxon>
        <taxon>Branchiostomatidae</taxon>
        <taxon>Branchiostoma</taxon>
    </lineage>
</organism>
<dbReference type="eggNOG" id="KOG3602">
    <property type="taxonomic scope" value="Eukaryota"/>
</dbReference>
<dbReference type="SMART" id="SM00028">
    <property type="entry name" value="TPR"/>
    <property type="match status" value="2"/>
</dbReference>
<dbReference type="SUPFAM" id="SSF52540">
    <property type="entry name" value="P-loop containing nucleoside triphosphate hydrolases"/>
    <property type="match status" value="1"/>
</dbReference>